<gene>
    <name evidence="2" type="ORF">LG219_04215</name>
</gene>
<keyword evidence="3" id="KW-1185">Reference proteome</keyword>
<keyword evidence="1" id="KW-1133">Transmembrane helix</keyword>
<sequence length="114" mass="13030">MNLTTAKTIVTHWDQPIIRQLFWYLIIPAYVEIQRADPAGFAYRNANGIAYRWLFLWQLALSVLILIAVNTVTASWPSASLAGHLALTIKLITAYFIAMYGVWALAYWSMKIPR</sequence>
<protein>
    <submittedName>
        <fullName evidence="2">Uncharacterized protein</fullName>
    </submittedName>
</protein>
<feature type="transmembrane region" description="Helical" evidence="1">
    <location>
        <begin position="85"/>
        <end position="108"/>
    </location>
</feature>
<accession>A0ABS8BIG0</accession>
<evidence type="ECO:0000256" key="1">
    <source>
        <dbReference type="SAM" id="Phobius"/>
    </source>
</evidence>
<feature type="transmembrane region" description="Helical" evidence="1">
    <location>
        <begin position="53"/>
        <end position="73"/>
    </location>
</feature>
<keyword evidence="1" id="KW-0812">Transmembrane</keyword>
<organism evidence="2 3">
    <name type="scientific">Deefgea salmonis</name>
    <dbReference type="NCBI Taxonomy" id="2875502"/>
    <lineage>
        <taxon>Bacteria</taxon>
        <taxon>Pseudomonadati</taxon>
        <taxon>Pseudomonadota</taxon>
        <taxon>Betaproteobacteria</taxon>
        <taxon>Neisseriales</taxon>
        <taxon>Chitinibacteraceae</taxon>
        <taxon>Deefgea</taxon>
    </lineage>
</organism>
<evidence type="ECO:0000313" key="3">
    <source>
        <dbReference type="Proteomes" id="UP001198034"/>
    </source>
</evidence>
<dbReference type="Proteomes" id="UP001198034">
    <property type="component" value="Unassembled WGS sequence"/>
</dbReference>
<evidence type="ECO:0000313" key="2">
    <source>
        <dbReference type="EMBL" id="MCB5195495.1"/>
    </source>
</evidence>
<dbReference type="EMBL" id="JAJAWG010000002">
    <property type="protein sequence ID" value="MCB5195495.1"/>
    <property type="molecule type" value="Genomic_DNA"/>
</dbReference>
<comment type="caution">
    <text evidence="2">The sequence shown here is derived from an EMBL/GenBank/DDBJ whole genome shotgun (WGS) entry which is preliminary data.</text>
</comment>
<name>A0ABS8BIG0_9NEIS</name>
<reference evidence="2 3" key="1">
    <citation type="submission" date="2021-10" db="EMBL/GenBank/DDBJ databases">
        <authorList>
            <person name="Chen M."/>
        </authorList>
    </citation>
    <scope>NUCLEOTIDE SEQUENCE [LARGE SCALE GENOMIC DNA]</scope>
    <source>
        <strain evidence="2 3">H3-26</strain>
    </source>
</reference>
<dbReference type="RefSeq" id="WP_226763293.1">
    <property type="nucleotide sequence ID" value="NZ_JAJAWG010000002.1"/>
</dbReference>
<proteinExistence type="predicted"/>
<keyword evidence="1" id="KW-0472">Membrane</keyword>